<name>A0A6T8NNB2_HEMAN</name>
<proteinExistence type="predicted"/>
<feature type="domain" description="RAP" evidence="2">
    <location>
        <begin position="317"/>
        <end position="375"/>
    </location>
</feature>
<gene>
    <name evidence="3" type="ORF">HAND1043_LOCUS19169</name>
</gene>
<organism evidence="3">
    <name type="scientific">Hemiselmis andersenii</name>
    <name type="common">Cryptophyte alga</name>
    <dbReference type="NCBI Taxonomy" id="464988"/>
    <lineage>
        <taxon>Eukaryota</taxon>
        <taxon>Cryptophyceae</taxon>
        <taxon>Cryptomonadales</taxon>
        <taxon>Hemiselmidaceae</taxon>
        <taxon>Hemiselmis</taxon>
    </lineage>
</organism>
<dbReference type="InterPro" id="IPR013584">
    <property type="entry name" value="RAP"/>
</dbReference>
<dbReference type="AlphaFoldDB" id="A0A6T8NNB2"/>
<dbReference type="EMBL" id="HBFK01031520">
    <property type="protein sequence ID" value="CAD8752663.1"/>
    <property type="molecule type" value="Transcribed_RNA"/>
</dbReference>
<feature type="chain" id="PRO_5030159832" description="RAP domain-containing protein" evidence="1">
    <location>
        <begin position="33"/>
        <end position="405"/>
    </location>
</feature>
<dbReference type="PROSITE" id="PS51286">
    <property type="entry name" value="RAP"/>
    <property type="match status" value="1"/>
</dbReference>
<evidence type="ECO:0000256" key="1">
    <source>
        <dbReference type="SAM" id="SignalP"/>
    </source>
</evidence>
<protein>
    <recommendedName>
        <fullName evidence="2">RAP domain-containing protein</fullName>
    </recommendedName>
</protein>
<dbReference type="SMART" id="SM00952">
    <property type="entry name" value="RAP"/>
    <property type="match status" value="1"/>
</dbReference>
<accession>A0A6T8NNB2</accession>
<evidence type="ECO:0000259" key="2">
    <source>
        <dbReference type="PROSITE" id="PS51286"/>
    </source>
</evidence>
<feature type="signal peptide" evidence="1">
    <location>
        <begin position="1"/>
        <end position="32"/>
    </location>
</feature>
<sequence>MTRVQVVQPAANGSGMLLALALLGQLIGTGDSFSIPSAAHYRTAAAALGSIGRGRVCPAGFDSGSLHLRTSGGGHDSSRNRGVAGPRMAFHSPTHYFPSVLEDPLALLRTVHLPFVGSTASDASQPADFTPAGVAVEEEAAADDEKFQAAALSSKLTLDFYFRNLQRSTRSAEWGKSVRFDEISRFSPQETLLQFADARDIALDEAQDSAAMYDSIVAALQGGGRALKTEPCRRMERIVEYGKLNPMPNRDAWQPEGEDIRAVLAAYGVQDEGHMHFSIEAVLRLMEVQFKTDYTVHNGELYMDFILEGVGPKGGKFLLTARDKKSFMEGTQEISSYCKMKAKSVKGIGYNVVAVPYFEWDKLTTNGQKAAYLAGRLSRAGFFGEGEGVTGESASRVKDAIRKTH</sequence>
<reference evidence="3" key="1">
    <citation type="submission" date="2021-01" db="EMBL/GenBank/DDBJ databases">
        <authorList>
            <person name="Corre E."/>
            <person name="Pelletier E."/>
            <person name="Niang G."/>
            <person name="Scheremetjew M."/>
            <person name="Finn R."/>
            <person name="Kale V."/>
            <person name="Holt S."/>
            <person name="Cochrane G."/>
            <person name="Meng A."/>
            <person name="Brown T."/>
            <person name="Cohen L."/>
        </authorList>
    </citation>
    <scope>NUCLEOTIDE SEQUENCE</scope>
    <source>
        <strain evidence="3">CCMP441</strain>
    </source>
</reference>
<dbReference type="Pfam" id="PF08373">
    <property type="entry name" value="RAP"/>
    <property type="match status" value="1"/>
</dbReference>
<evidence type="ECO:0000313" key="3">
    <source>
        <dbReference type="EMBL" id="CAD8752663.1"/>
    </source>
</evidence>
<keyword evidence="1" id="KW-0732">Signal</keyword>